<accession>A0A0H3A7B5</accession>
<keyword evidence="1" id="KW-0238">DNA-binding</keyword>
<dbReference type="AlphaFoldDB" id="A0A0H3A7B5"/>
<dbReference type="PANTHER" id="PTHR33221">
    <property type="entry name" value="WINGED HELIX-TURN-HELIX TRANSCRIPTIONAL REGULATOR, RRF2 FAMILY"/>
    <property type="match status" value="1"/>
</dbReference>
<dbReference type="Gene3D" id="1.10.10.10">
    <property type="entry name" value="Winged helix-like DNA-binding domain superfamily/Winged helix DNA-binding domain"/>
    <property type="match status" value="1"/>
</dbReference>
<dbReference type="NCBIfam" id="TIGR00738">
    <property type="entry name" value="rrf2_super"/>
    <property type="match status" value="1"/>
</dbReference>
<reference evidence="3" key="1">
    <citation type="journal article" date="2009" name="Environ. Microbiol.">
        <title>Contribution of mobile genetic elements to Desulfovibrio vulgaris genome plasticity.</title>
        <authorList>
            <person name="Walker C.B."/>
            <person name="Stolyar S."/>
            <person name="Chivian D."/>
            <person name="Pinel N."/>
            <person name="Gabster J.A."/>
            <person name="Dehal P.S."/>
            <person name="He Z."/>
            <person name="Yang Z.K."/>
            <person name="Yen H.C."/>
            <person name="Zhou J."/>
            <person name="Wall J.D."/>
            <person name="Hazen T.C."/>
            <person name="Arkin A.P."/>
            <person name="Stahl D.A."/>
        </authorList>
    </citation>
    <scope>NUCLEOTIDE SEQUENCE [LARGE SCALE GENOMIC DNA]</scope>
    <source>
        <strain evidence="3">DP4</strain>
    </source>
</reference>
<organism evidence="2 3">
    <name type="scientific">Nitratidesulfovibrio vulgaris (strain DP4)</name>
    <name type="common">Desulfovibrio vulgaris</name>
    <dbReference type="NCBI Taxonomy" id="391774"/>
    <lineage>
        <taxon>Bacteria</taxon>
        <taxon>Pseudomonadati</taxon>
        <taxon>Thermodesulfobacteriota</taxon>
        <taxon>Desulfovibrionia</taxon>
        <taxon>Desulfovibrionales</taxon>
        <taxon>Desulfovibrionaceae</taxon>
        <taxon>Nitratidesulfovibrio</taxon>
    </lineage>
</organism>
<dbReference type="GO" id="GO:0003677">
    <property type="term" value="F:DNA binding"/>
    <property type="evidence" value="ECO:0007669"/>
    <property type="project" value="UniProtKB-KW"/>
</dbReference>
<dbReference type="Proteomes" id="UP000009173">
    <property type="component" value="Chromosome"/>
</dbReference>
<dbReference type="HOGENOM" id="CLU_107144_0_1_7"/>
<dbReference type="GO" id="GO:0005829">
    <property type="term" value="C:cytosol"/>
    <property type="evidence" value="ECO:0007669"/>
    <property type="project" value="TreeGrafter"/>
</dbReference>
<dbReference type="SUPFAM" id="SSF46785">
    <property type="entry name" value="Winged helix' DNA-binding domain"/>
    <property type="match status" value="1"/>
</dbReference>
<sequence>MSAGFGEATVANTHRNVVMKLAAKTRYAARILLALAMHGEGAPMTTTSLSERTGVTVQFIEQILKTLKRGGLTRSTRGAAGGHTLARKPDDISLGDIVRLMEGGIQLTVCCTGEPNACSRKSDCLTRSAWIKASQALEAALDETSLTALMSGEVTHDERACRSLARTGLADVVGRNTKRERSDLSYEI</sequence>
<dbReference type="KEGG" id="dvl:Dvul_1205"/>
<dbReference type="Pfam" id="PF02082">
    <property type="entry name" value="Rrf2"/>
    <property type="match status" value="1"/>
</dbReference>
<proteinExistence type="predicted"/>
<name>A0A0H3A7B5_NITV4</name>
<dbReference type="PANTHER" id="PTHR33221:SF5">
    <property type="entry name" value="HTH-TYPE TRANSCRIPTIONAL REGULATOR ISCR"/>
    <property type="match status" value="1"/>
</dbReference>
<dbReference type="InterPro" id="IPR036388">
    <property type="entry name" value="WH-like_DNA-bd_sf"/>
</dbReference>
<dbReference type="EMBL" id="CP000527">
    <property type="protein sequence ID" value="ABM28225.1"/>
    <property type="molecule type" value="Genomic_DNA"/>
</dbReference>
<dbReference type="InterPro" id="IPR036390">
    <property type="entry name" value="WH_DNA-bd_sf"/>
</dbReference>
<dbReference type="GO" id="GO:0003700">
    <property type="term" value="F:DNA-binding transcription factor activity"/>
    <property type="evidence" value="ECO:0007669"/>
    <property type="project" value="TreeGrafter"/>
</dbReference>
<evidence type="ECO:0000313" key="3">
    <source>
        <dbReference type="Proteomes" id="UP000009173"/>
    </source>
</evidence>
<dbReference type="InterPro" id="IPR000944">
    <property type="entry name" value="Tscrpt_reg_Rrf2"/>
</dbReference>
<evidence type="ECO:0000256" key="1">
    <source>
        <dbReference type="ARBA" id="ARBA00023125"/>
    </source>
</evidence>
<gene>
    <name evidence="2" type="ordered locus">Dvul_1205</name>
</gene>
<protein>
    <submittedName>
        <fullName evidence="2">Transcriptional regulator, BadM/Rrf2 family</fullName>
    </submittedName>
</protein>
<evidence type="ECO:0000313" key="2">
    <source>
        <dbReference type="EMBL" id="ABM28225.1"/>
    </source>
</evidence>
<dbReference type="PROSITE" id="PS51197">
    <property type="entry name" value="HTH_RRF2_2"/>
    <property type="match status" value="1"/>
</dbReference>